<comment type="caution">
    <text evidence="2">The sequence shown here is derived from an EMBL/GenBank/DDBJ whole genome shotgun (WGS) entry which is preliminary data.</text>
</comment>
<evidence type="ECO:0000313" key="3">
    <source>
        <dbReference type="Proteomes" id="UP001274896"/>
    </source>
</evidence>
<feature type="domain" description="Superoxide dismutase copper/zinc binding" evidence="1">
    <location>
        <begin position="108"/>
        <end position="238"/>
    </location>
</feature>
<dbReference type="GO" id="GO:0006801">
    <property type="term" value="P:superoxide metabolic process"/>
    <property type="evidence" value="ECO:0007669"/>
    <property type="project" value="InterPro"/>
</dbReference>
<evidence type="ECO:0000313" key="2">
    <source>
        <dbReference type="EMBL" id="KAK3546463.1"/>
    </source>
</evidence>
<dbReference type="InterPro" id="IPR036423">
    <property type="entry name" value="SOD-like_Cu/Zn_dom_sf"/>
</dbReference>
<dbReference type="EMBL" id="JAUCMX010000005">
    <property type="protein sequence ID" value="KAK3546463.1"/>
    <property type="molecule type" value="Genomic_DNA"/>
</dbReference>
<dbReference type="InterPro" id="IPR001424">
    <property type="entry name" value="SOD_Cu_Zn_dom"/>
</dbReference>
<dbReference type="AlphaFoldDB" id="A0AAE0RAD3"/>
<gene>
    <name evidence="2" type="ORF">QTP70_026318</name>
</gene>
<dbReference type="PROSITE" id="PS00087">
    <property type="entry name" value="SOD_CU_ZN_1"/>
    <property type="match status" value="1"/>
</dbReference>
<proteinExistence type="predicted"/>
<accession>A0AAE0RAD3</accession>
<dbReference type="CDD" id="cd00305">
    <property type="entry name" value="Cu-Zn_Superoxide_Dismutase"/>
    <property type="match status" value="1"/>
</dbReference>
<dbReference type="InterPro" id="IPR018152">
    <property type="entry name" value="SOD_Cu/Zn_BS"/>
</dbReference>
<protein>
    <recommendedName>
        <fullName evidence="1">Superoxide dismutase copper/zinc binding domain-containing protein</fullName>
    </recommendedName>
</protein>
<dbReference type="Gene3D" id="2.60.40.200">
    <property type="entry name" value="Superoxide dismutase, copper/zinc binding domain"/>
    <property type="match status" value="1"/>
</dbReference>
<dbReference type="SUPFAM" id="SSF49329">
    <property type="entry name" value="Cu,Zn superoxide dismutase-like"/>
    <property type="match status" value="1"/>
</dbReference>
<dbReference type="GO" id="GO:0005507">
    <property type="term" value="F:copper ion binding"/>
    <property type="evidence" value="ECO:0007669"/>
    <property type="project" value="InterPro"/>
</dbReference>
<dbReference type="InterPro" id="IPR024134">
    <property type="entry name" value="SOD_Cu/Zn_/chaperone"/>
</dbReference>
<evidence type="ECO:0000259" key="1">
    <source>
        <dbReference type="Pfam" id="PF00080"/>
    </source>
</evidence>
<sequence>QFIDANQPTMHVFGPEYPEETPEAWGEHANSTHTVEAGIEPPNLEIKGSSMLLLLLTWVHTGEGIAFNHSKTSVVEAPMEVTQFNGTLFATCELIPDSKLPIGQPEIYGQVLFKQIFPTGILQVLINAHGLPTDDQQKRAIHIHQYGDLSQGCITAGPHYNPLGVDHPAHPGDLGNYVAINGTIRQQLNMEGGTLFGGQSILGRAVVIHEKEDDLGFGSNKESKRSGNAGKRIAGCVIGISTPSLWEKLTMKMGHDMSKAEHDT</sequence>
<organism evidence="2 3">
    <name type="scientific">Hemibagrus guttatus</name>
    <dbReference type="NCBI Taxonomy" id="175788"/>
    <lineage>
        <taxon>Eukaryota</taxon>
        <taxon>Metazoa</taxon>
        <taxon>Chordata</taxon>
        <taxon>Craniata</taxon>
        <taxon>Vertebrata</taxon>
        <taxon>Euteleostomi</taxon>
        <taxon>Actinopterygii</taxon>
        <taxon>Neopterygii</taxon>
        <taxon>Teleostei</taxon>
        <taxon>Ostariophysi</taxon>
        <taxon>Siluriformes</taxon>
        <taxon>Bagridae</taxon>
        <taxon>Hemibagrus</taxon>
    </lineage>
</organism>
<dbReference type="PANTHER" id="PTHR10003">
    <property type="entry name" value="SUPEROXIDE DISMUTASE CU-ZN -RELATED"/>
    <property type="match status" value="1"/>
</dbReference>
<reference evidence="2" key="1">
    <citation type="submission" date="2023-06" db="EMBL/GenBank/DDBJ databases">
        <title>Male Hemibagrus guttatus genome.</title>
        <authorList>
            <person name="Bian C."/>
        </authorList>
    </citation>
    <scope>NUCLEOTIDE SEQUENCE</scope>
    <source>
        <strain evidence="2">Male_cb2023</strain>
        <tissue evidence="2">Muscle</tissue>
    </source>
</reference>
<dbReference type="Pfam" id="PF00080">
    <property type="entry name" value="Sod_Cu"/>
    <property type="match status" value="1"/>
</dbReference>
<dbReference type="Proteomes" id="UP001274896">
    <property type="component" value="Unassembled WGS sequence"/>
</dbReference>
<name>A0AAE0RAD3_9TELE</name>
<feature type="non-terminal residue" evidence="2">
    <location>
        <position position="264"/>
    </location>
</feature>
<keyword evidence="3" id="KW-1185">Reference proteome</keyword>
<dbReference type="PRINTS" id="PR00068">
    <property type="entry name" value="CUZNDISMTASE"/>
</dbReference>